<dbReference type="Pfam" id="PF08585">
    <property type="entry name" value="RMI1_N_C"/>
    <property type="match status" value="1"/>
</dbReference>
<dbReference type="GO" id="GO:0000724">
    <property type="term" value="P:double-strand break repair via homologous recombination"/>
    <property type="evidence" value="ECO:0007669"/>
    <property type="project" value="TreeGrafter"/>
</dbReference>
<keyword evidence="5" id="KW-1185">Reference proteome</keyword>
<dbReference type="OrthoDB" id="341511at2759"/>
<evidence type="ECO:0000313" key="4">
    <source>
        <dbReference type="EMBL" id="VDM79947.1"/>
    </source>
</evidence>
<reference evidence="4 5" key="1">
    <citation type="submission" date="2018-11" db="EMBL/GenBank/DDBJ databases">
        <authorList>
            <consortium name="Pathogen Informatics"/>
        </authorList>
    </citation>
    <scope>NUCLEOTIDE SEQUENCE [LARGE SCALE GENOMIC DNA]</scope>
</reference>
<dbReference type="Gene3D" id="2.40.50.770">
    <property type="entry name" value="RecQ-mediated genome instability protein Rmi1, C-terminal domain"/>
    <property type="match status" value="1"/>
</dbReference>
<evidence type="ECO:0000259" key="3">
    <source>
        <dbReference type="Pfam" id="PF08585"/>
    </source>
</evidence>
<proteinExistence type="inferred from homology"/>
<dbReference type="InterPro" id="IPR042470">
    <property type="entry name" value="RMI1_N_C_sf"/>
</dbReference>
<dbReference type="GO" id="GO:0031422">
    <property type="term" value="C:RecQ family helicase-topoisomerase III complex"/>
    <property type="evidence" value="ECO:0007669"/>
    <property type="project" value="TreeGrafter"/>
</dbReference>
<gene>
    <name evidence="4" type="ORF">SVUK_LOCUS14945</name>
</gene>
<evidence type="ECO:0000256" key="1">
    <source>
        <dbReference type="ARBA" id="ARBA00006395"/>
    </source>
</evidence>
<feature type="domain" description="RecQ mediated genome instability protein 1 OB-fold" evidence="3">
    <location>
        <begin position="23"/>
        <end position="142"/>
    </location>
</feature>
<dbReference type="InterPro" id="IPR013894">
    <property type="entry name" value="RMI1_OB"/>
</dbReference>
<dbReference type="Proteomes" id="UP000270094">
    <property type="component" value="Unassembled WGS sequence"/>
</dbReference>
<sequence length="204" mass="22576">MYATLEESTHPIISQFLVVGNDSKTTLYHPVALQIHSIVDIGTPFHFQYTTLVYEFIDDTGFEPSPEMEREGLPDFCGARRRRMLMLFVGDGESNLKAIEYRRIEEFSLLTKPGCKFLLIPPVECRKGVLLLKPESVQVIGTVPPYLAGGDVESLFLNGRPLTVIAQRLNIVALKSGPQCVVAPAAIAHVDAHVKQKSGINVSR</sequence>
<dbReference type="GO" id="GO:0016604">
    <property type="term" value="C:nuclear body"/>
    <property type="evidence" value="ECO:0007669"/>
    <property type="project" value="TreeGrafter"/>
</dbReference>
<dbReference type="PANTHER" id="PTHR14790:SF15">
    <property type="entry name" value="RECQ-MEDIATED GENOME INSTABILITY PROTEIN 1"/>
    <property type="match status" value="1"/>
</dbReference>
<dbReference type="PANTHER" id="PTHR14790">
    <property type="entry name" value="RECQ-MEDIATED GENOME INSTABILITY PROTEIN 1 RMI1"/>
    <property type="match status" value="1"/>
</dbReference>
<dbReference type="AlphaFoldDB" id="A0A3P7JUQ6"/>
<name>A0A3P7JUQ6_STRVU</name>
<comment type="similarity">
    <text evidence="1">Belongs to the RMI1 family.</text>
</comment>
<evidence type="ECO:0000256" key="2">
    <source>
        <dbReference type="ARBA" id="ARBA00018987"/>
    </source>
</evidence>
<accession>A0A3P7JUQ6</accession>
<dbReference type="GO" id="GO:0000712">
    <property type="term" value="P:resolution of meiotic recombination intermediates"/>
    <property type="evidence" value="ECO:0007669"/>
    <property type="project" value="TreeGrafter"/>
</dbReference>
<protein>
    <recommendedName>
        <fullName evidence="2">RecQ-mediated genome instability protein 1</fullName>
    </recommendedName>
</protein>
<organism evidence="4 5">
    <name type="scientific">Strongylus vulgaris</name>
    <name type="common">Blood worm</name>
    <dbReference type="NCBI Taxonomy" id="40348"/>
    <lineage>
        <taxon>Eukaryota</taxon>
        <taxon>Metazoa</taxon>
        <taxon>Ecdysozoa</taxon>
        <taxon>Nematoda</taxon>
        <taxon>Chromadorea</taxon>
        <taxon>Rhabditida</taxon>
        <taxon>Rhabditina</taxon>
        <taxon>Rhabditomorpha</taxon>
        <taxon>Strongyloidea</taxon>
        <taxon>Strongylidae</taxon>
        <taxon>Strongylus</taxon>
    </lineage>
</organism>
<dbReference type="EMBL" id="UYYB01106893">
    <property type="protein sequence ID" value="VDM79947.1"/>
    <property type="molecule type" value="Genomic_DNA"/>
</dbReference>
<evidence type="ECO:0000313" key="5">
    <source>
        <dbReference type="Proteomes" id="UP000270094"/>
    </source>
</evidence>